<keyword evidence="4" id="KW-0472">Membrane</keyword>
<reference evidence="5" key="1">
    <citation type="submission" date="2019-03" db="EMBL/GenBank/DDBJ databases">
        <title>Single cell metagenomics reveals metabolic interactions within the superorganism composed of flagellate Streblomastix strix and complex community of Bacteroidetes bacteria on its surface.</title>
        <authorList>
            <person name="Treitli S.C."/>
            <person name="Kolisko M."/>
            <person name="Husnik F."/>
            <person name="Keeling P."/>
            <person name="Hampl V."/>
        </authorList>
    </citation>
    <scope>NUCLEOTIDE SEQUENCE</scope>
    <source>
        <strain evidence="5">STM</strain>
    </source>
</reference>
<dbReference type="GO" id="GO:0004803">
    <property type="term" value="F:transposase activity"/>
    <property type="evidence" value="ECO:0007669"/>
    <property type="project" value="InterPro"/>
</dbReference>
<evidence type="ECO:0008006" key="6">
    <source>
        <dbReference type="Google" id="ProtNLM"/>
    </source>
</evidence>
<dbReference type="GO" id="GO:0006313">
    <property type="term" value="P:DNA transposition"/>
    <property type="evidence" value="ECO:0007669"/>
    <property type="project" value="InterPro"/>
</dbReference>
<keyword evidence="1" id="KW-0815">Transposition</keyword>
<evidence type="ECO:0000256" key="3">
    <source>
        <dbReference type="ARBA" id="ARBA00023172"/>
    </source>
</evidence>
<feature type="non-terminal residue" evidence="5">
    <location>
        <position position="1"/>
    </location>
</feature>
<keyword evidence="2" id="KW-0238">DNA-binding</keyword>
<evidence type="ECO:0000313" key="5">
    <source>
        <dbReference type="EMBL" id="KAA6312827.1"/>
    </source>
</evidence>
<comment type="caution">
    <text evidence="5">The sequence shown here is derived from an EMBL/GenBank/DDBJ whole genome shotgun (WGS) entry which is preliminary data.</text>
</comment>
<proteinExistence type="predicted"/>
<dbReference type="EMBL" id="SNRY01006336">
    <property type="protein sequence ID" value="KAA6312827.1"/>
    <property type="molecule type" value="Genomic_DNA"/>
</dbReference>
<protein>
    <recommendedName>
        <fullName evidence="6">Mutator family transposase</fullName>
    </recommendedName>
</protein>
<dbReference type="GO" id="GO:0003677">
    <property type="term" value="F:DNA binding"/>
    <property type="evidence" value="ECO:0007669"/>
    <property type="project" value="UniProtKB-KW"/>
</dbReference>
<dbReference type="PANTHER" id="PTHR33217">
    <property type="entry name" value="TRANSPOSASE FOR INSERTION SEQUENCE ELEMENT IS1081"/>
    <property type="match status" value="1"/>
</dbReference>
<organism evidence="5">
    <name type="scientific">termite gut metagenome</name>
    <dbReference type="NCBI Taxonomy" id="433724"/>
    <lineage>
        <taxon>unclassified sequences</taxon>
        <taxon>metagenomes</taxon>
        <taxon>organismal metagenomes</taxon>
    </lineage>
</organism>
<keyword evidence="4" id="KW-0812">Transmembrane</keyword>
<sequence length="97" mass="11149">DLKARGVEDILITVTDNLNGFTDTIKSVFPDSTTQICVVHQIRNSSRYVVWKEKKEFTSDLKNIYHAPAKTIGLYVALYWCAFIIMPNTFNTTILKY</sequence>
<dbReference type="Pfam" id="PF00872">
    <property type="entry name" value="Transposase_mut"/>
    <property type="match status" value="1"/>
</dbReference>
<dbReference type="PANTHER" id="PTHR33217:SF8">
    <property type="entry name" value="MUTATOR FAMILY TRANSPOSASE"/>
    <property type="match status" value="1"/>
</dbReference>
<feature type="transmembrane region" description="Helical" evidence="4">
    <location>
        <begin position="72"/>
        <end position="90"/>
    </location>
</feature>
<dbReference type="AlphaFoldDB" id="A0A5J4PTB3"/>
<gene>
    <name evidence="5" type="ORF">EZS27_036302</name>
</gene>
<evidence type="ECO:0000256" key="1">
    <source>
        <dbReference type="ARBA" id="ARBA00022578"/>
    </source>
</evidence>
<dbReference type="InterPro" id="IPR001207">
    <property type="entry name" value="Transposase_mutator"/>
</dbReference>
<keyword evidence="3" id="KW-0233">DNA recombination</keyword>
<dbReference type="PROSITE" id="PS01007">
    <property type="entry name" value="TRANSPOSASE_MUTATOR"/>
    <property type="match status" value="1"/>
</dbReference>
<evidence type="ECO:0000256" key="4">
    <source>
        <dbReference type="SAM" id="Phobius"/>
    </source>
</evidence>
<keyword evidence="4" id="KW-1133">Transmembrane helix</keyword>
<evidence type="ECO:0000256" key="2">
    <source>
        <dbReference type="ARBA" id="ARBA00023125"/>
    </source>
</evidence>
<accession>A0A5J4PTB3</accession>
<name>A0A5J4PTB3_9ZZZZ</name>